<feature type="transmembrane region" description="Helical" evidence="1">
    <location>
        <begin position="55"/>
        <end position="75"/>
    </location>
</feature>
<dbReference type="Proteomes" id="UP001162541">
    <property type="component" value="Chromosome 5"/>
</dbReference>
<evidence type="ECO:0000256" key="1">
    <source>
        <dbReference type="SAM" id="Phobius"/>
    </source>
</evidence>
<gene>
    <name evidence="2" type="ORF">Mp_5g24270</name>
</gene>
<keyword evidence="1" id="KW-0472">Membrane</keyword>
<name>A0AAF6BLR9_MARPO</name>
<keyword evidence="1" id="KW-0812">Transmembrane</keyword>
<accession>A0AAF6BLR9</accession>
<dbReference type="EMBL" id="AP019870">
    <property type="protein sequence ID" value="BBN12953.1"/>
    <property type="molecule type" value="Genomic_DNA"/>
</dbReference>
<organism evidence="2 3">
    <name type="scientific">Marchantia polymorpha subsp. ruderalis</name>
    <dbReference type="NCBI Taxonomy" id="1480154"/>
    <lineage>
        <taxon>Eukaryota</taxon>
        <taxon>Viridiplantae</taxon>
        <taxon>Streptophyta</taxon>
        <taxon>Embryophyta</taxon>
        <taxon>Marchantiophyta</taxon>
        <taxon>Marchantiopsida</taxon>
        <taxon>Marchantiidae</taxon>
        <taxon>Marchantiales</taxon>
        <taxon>Marchantiaceae</taxon>
        <taxon>Marchantia</taxon>
    </lineage>
</organism>
<evidence type="ECO:0000313" key="2">
    <source>
        <dbReference type="EMBL" id="BBN12953.1"/>
    </source>
</evidence>
<reference evidence="3" key="1">
    <citation type="journal article" date="2020" name="Curr. Biol.">
        <title>Chromatin organization in early land plants reveals an ancestral association between H3K27me3, transposons, and constitutive heterochromatin.</title>
        <authorList>
            <person name="Montgomery S.A."/>
            <person name="Tanizawa Y."/>
            <person name="Galik B."/>
            <person name="Wang N."/>
            <person name="Ito T."/>
            <person name="Mochizuki T."/>
            <person name="Akimcheva S."/>
            <person name="Bowman J.L."/>
            <person name="Cognat V."/>
            <person name="Marechal-Drouard L."/>
            <person name="Ekker H."/>
            <person name="Hong S.F."/>
            <person name="Kohchi T."/>
            <person name="Lin S.S."/>
            <person name="Liu L.D."/>
            <person name="Nakamura Y."/>
            <person name="Valeeva L.R."/>
            <person name="Shakirov E.V."/>
            <person name="Shippen D.E."/>
            <person name="Wei W.L."/>
            <person name="Yagura M."/>
            <person name="Yamaoka S."/>
            <person name="Yamato K.T."/>
            <person name="Liu C."/>
            <person name="Berger F."/>
        </authorList>
    </citation>
    <scope>NUCLEOTIDE SEQUENCE [LARGE SCALE GENOMIC DNA]</scope>
    <source>
        <strain evidence="3">Tak-1</strain>
    </source>
</reference>
<evidence type="ECO:0000313" key="3">
    <source>
        <dbReference type="Proteomes" id="UP001162541"/>
    </source>
</evidence>
<protein>
    <submittedName>
        <fullName evidence="2">Uncharacterized protein</fullName>
    </submittedName>
</protein>
<proteinExistence type="predicted"/>
<dbReference type="AlphaFoldDB" id="A0AAF6BLR9"/>
<sequence>MFFICYISSILTKLVLIHFLEKMQTLTIVKQKPCINQLILWFLRTFRRLSFQQKIIAIIIIYSDLFLFSIFARILKHMTMFLA</sequence>
<keyword evidence="1" id="KW-1133">Transmembrane helix</keyword>